<dbReference type="InterPro" id="IPR036249">
    <property type="entry name" value="Thioredoxin-like_sf"/>
</dbReference>
<dbReference type="PANTHER" id="PTHR42801">
    <property type="entry name" value="THIOREDOXIN-DEPENDENT PEROXIDE REDUCTASE"/>
    <property type="match status" value="1"/>
</dbReference>
<evidence type="ECO:0000256" key="1">
    <source>
        <dbReference type="ARBA" id="ARBA00003330"/>
    </source>
</evidence>
<sequence length="151" mass="16295">MTAALAVGDKAPELELAATGGSNVKIPSGKGMVVFFYPKDSTPGCTNEAKDFSALKADFAAKGYDIVGISRDSLASHDKFIARQELTIQLASDEDGQACEAFGVWVEKNMYGRKYMGIERSTFVISPDGTIEAVWRKVKVKEHAKTVLTAL</sequence>
<reference evidence="15" key="1">
    <citation type="journal article" date="2019" name="Int. J. Syst. Evol. Microbiol.">
        <title>The Global Catalogue of Microorganisms (GCM) 10K type strain sequencing project: providing services to taxonomists for standard genome sequencing and annotation.</title>
        <authorList>
            <consortium name="The Broad Institute Genomics Platform"/>
            <consortium name="The Broad Institute Genome Sequencing Center for Infectious Disease"/>
            <person name="Wu L."/>
            <person name="Ma J."/>
        </authorList>
    </citation>
    <scope>NUCLEOTIDE SEQUENCE [LARGE SCALE GENOMIC DNA]</scope>
    <source>
        <strain evidence="15">CGMCC 1.15928</strain>
    </source>
</reference>
<feature type="domain" description="Thioredoxin" evidence="13">
    <location>
        <begin position="5"/>
        <end position="151"/>
    </location>
</feature>
<evidence type="ECO:0000256" key="5">
    <source>
        <dbReference type="ARBA" id="ARBA00022862"/>
    </source>
</evidence>
<dbReference type="Pfam" id="PF00578">
    <property type="entry name" value="AhpC-TSA"/>
    <property type="match status" value="1"/>
</dbReference>
<evidence type="ECO:0000256" key="3">
    <source>
        <dbReference type="ARBA" id="ARBA00013017"/>
    </source>
</evidence>
<evidence type="ECO:0000256" key="8">
    <source>
        <dbReference type="ARBA" id="ARBA00023284"/>
    </source>
</evidence>
<dbReference type="InterPro" id="IPR000866">
    <property type="entry name" value="AhpC/TSA"/>
</dbReference>
<comment type="subunit">
    <text evidence="2">Monomer.</text>
</comment>
<protein>
    <recommendedName>
        <fullName evidence="3">thioredoxin-dependent peroxiredoxin</fullName>
        <ecNumber evidence="3">1.11.1.24</ecNumber>
    </recommendedName>
    <alternativeName>
        <fullName evidence="9">Thioredoxin peroxidase</fullName>
    </alternativeName>
    <alternativeName>
        <fullName evidence="11">Thioredoxin-dependent peroxiredoxin Bcp</fullName>
    </alternativeName>
</protein>
<dbReference type="RefSeq" id="WP_084393837.1">
    <property type="nucleotide sequence ID" value="NZ_BMKF01000001.1"/>
</dbReference>
<keyword evidence="4" id="KW-0575">Peroxidase</keyword>
<evidence type="ECO:0000256" key="10">
    <source>
        <dbReference type="ARBA" id="ARBA00038489"/>
    </source>
</evidence>
<dbReference type="PROSITE" id="PS51352">
    <property type="entry name" value="THIOREDOXIN_2"/>
    <property type="match status" value="1"/>
</dbReference>
<proteinExistence type="inferred from homology"/>
<dbReference type="Proteomes" id="UP000628854">
    <property type="component" value="Unassembled WGS sequence"/>
</dbReference>
<evidence type="ECO:0000313" key="15">
    <source>
        <dbReference type="Proteomes" id="UP000628854"/>
    </source>
</evidence>
<name>A0ABQ1J4U9_9PROT</name>
<comment type="similarity">
    <text evidence="10">Belongs to the peroxiredoxin family. BCP/PrxQ subfamily.</text>
</comment>
<evidence type="ECO:0000256" key="9">
    <source>
        <dbReference type="ARBA" id="ARBA00032824"/>
    </source>
</evidence>
<dbReference type="PANTHER" id="PTHR42801:SF4">
    <property type="entry name" value="AHPC_TSA FAMILY PROTEIN"/>
    <property type="match status" value="1"/>
</dbReference>
<evidence type="ECO:0000256" key="7">
    <source>
        <dbReference type="ARBA" id="ARBA00023157"/>
    </source>
</evidence>
<dbReference type="PIRSF" id="PIRSF000239">
    <property type="entry name" value="AHPC"/>
    <property type="match status" value="1"/>
</dbReference>
<evidence type="ECO:0000313" key="14">
    <source>
        <dbReference type="EMBL" id="GGB58810.1"/>
    </source>
</evidence>
<dbReference type="InterPro" id="IPR024706">
    <property type="entry name" value="Peroxiredoxin_AhpC-typ"/>
</dbReference>
<evidence type="ECO:0000256" key="12">
    <source>
        <dbReference type="ARBA" id="ARBA00049091"/>
    </source>
</evidence>
<dbReference type="EC" id="1.11.1.24" evidence="3"/>
<dbReference type="SUPFAM" id="SSF52833">
    <property type="entry name" value="Thioredoxin-like"/>
    <property type="match status" value="1"/>
</dbReference>
<comment type="function">
    <text evidence="1">Thiol-specific peroxidase that catalyzes the reduction of hydrogen peroxide and organic hydroperoxides to water and alcohols, respectively. Plays a role in cell protection against oxidative stress by detoxifying peroxides and as sensor of hydrogen peroxide-mediated signaling events.</text>
</comment>
<evidence type="ECO:0000259" key="13">
    <source>
        <dbReference type="PROSITE" id="PS51352"/>
    </source>
</evidence>
<accession>A0ABQ1J4U9</accession>
<evidence type="ECO:0000256" key="11">
    <source>
        <dbReference type="ARBA" id="ARBA00042639"/>
    </source>
</evidence>
<keyword evidence="15" id="KW-1185">Reference proteome</keyword>
<evidence type="ECO:0000256" key="6">
    <source>
        <dbReference type="ARBA" id="ARBA00023002"/>
    </source>
</evidence>
<dbReference type="InterPro" id="IPR050924">
    <property type="entry name" value="Peroxiredoxin_BCP/PrxQ"/>
</dbReference>
<comment type="caution">
    <text evidence="14">The sequence shown here is derived from an EMBL/GenBank/DDBJ whole genome shotgun (WGS) entry which is preliminary data.</text>
</comment>
<evidence type="ECO:0000256" key="2">
    <source>
        <dbReference type="ARBA" id="ARBA00011245"/>
    </source>
</evidence>
<keyword evidence="7" id="KW-1015">Disulfide bond</keyword>
<comment type="catalytic activity">
    <reaction evidence="12">
        <text>a hydroperoxide + [thioredoxin]-dithiol = an alcohol + [thioredoxin]-disulfide + H2O</text>
        <dbReference type="Rhea" id="RHEA:62620"/>
        <dbReference type="Rhea" id="RHEA-COMP:10698"/>
        <dbReference type="Rhea" id="RHEA-COMP:10700"/>
        <dbReference type="ChEBI" id="CHEBI:15377"/>
        <dbReference type="ChEBI" id="CHEBI:29950"/>
        <dbReference type="ChEBI" id="CHEBI:30879"/>
        <dbReference type="ChEBI" id="CHEBI:35924"/>
        <dbReference type="ChEBI" id="CHEBI:50058"/>
        <dbReference type="EC" id="1.11.1.24"/>
    </reaction>
</comment>
<keyword evidence="5" id="KW-0049">Antioxidant</keyword>
<organism evidence="14 15">
    <name type="scientific">Henriciella pelagia</name>
    <dbReference type="NCBI Taxonomy" id="1977912"/>
    <lineage>
        <taxon>Bacteria</taxon>
        <taxon>Pseudomonadati</taxon>
        <taxon>Pseudomonadota</taxon>
        <taxon>Alphaproteobacteria</taxon>
        <taxon>Hyphomonadales</taxon>
        <taxon>Hyphomonadaceae</taxon>
        <taxon>Henriciella</taxon>
    </lineage>
</organism>
<keyword evidence="6" id="KW-0560">Oxidoreductase</keyword>
<evidence type="ECO:0000256" key="4">
    <source>
        <dbReference type="ARBA" id="ARBA00022559"/>
    </source>
</evidence>
<dbReference type="Gene3D" id="3.40.30.10">
    <property type="entry name" value="Glutaredoxin"/>
    <property type="match status" value="1"/>
</dbReference>
<dbReference type="CDD" id="cd03017">
    <property type="entry name" value="PRX_BCP"/>
    <property type="match status" value="1"/>
</dbReference>
<dbReference type="InterPro" id="IPR013766">
    <property type="entry name" value="Thioredoxin_domain"/>
</dbReference>
<keyword evidence="8" id="KW-0676">Redox-active center</keyword>
<gene>
    <name evidence="14" type="ORF">GCM10011503_04000</name>
</gene>
<dbReference type="EMBL" id="BMKF01000001">
    <property type="protein sequence ID" value="GGB58810.1"/>
    <property type="molecule type" value="Genomic_DNA"/>
</dbReference>